<protein>
    <submittedName>
        <fullName evidence="1">Uncharacterized protein</fullName>
    </submittedName>
</protein>
<dbReference type="Proteomes" id="UP000194137">
    <property type="component" value="Chromosome"/>
</dbReference>
<gene>
    <name evidence="1" type="ORF">CAK95_01445</name>
</gene>
<dbReference type="EMBL" id="CP021112">
    <property type="protein sequence ID" value="ARP97892.1"/>
    <property type="molecule type" value="Genomic_DNA"/>
</dbReference>
<evidence type="ECO:0000313" key="1">
    <source>
        <dbReference type="EMBL" id="ARP97892.1"/>
    </source>
</evidence>
<keyword evidence="2" id="KW-1185">Reference proteome</keyword>
<reference evidence="1 2" key="1">
    <citation type="submission" date="2017-05" db="EMBL/GenBank/DDBJ databases">
        <title>Full genome sequence of Pseudorhodoplanes sinuspersici.</title>
        <authorList>
            <person name="Dastgheib S.M.M."/>
            <person name="Shavandi M."/>
            <person name="Tirandaz H."/>
        </authorList>
    </citation>
    <scope>NUCLEOTIDE SEQUENCE [LARGE SCALE GENOMIC DNA]</scope>
    <source>
        <strain evidence="1 2">RIPI110</strain>
    </source>
</reference>
<dbReference type="KEGG" id="psin:CAK95_01445"/>
<dbReference type="STRING" id="1235591.CAK95_01445"/>
<proteinExistence type="predicted"/>
<dbReference type="AlphaFoldDB" id="A0A1W6ZKN8"/>
<organism evidence="1 2">
    <name type="scientific">Pseudorhodoplanes sinuspersici</name>
    <dbReference type="NCBI Taxonomy" id="1235591"/>
    <lineage>
        <taxon>Bacteria</taxon>
        <taxon>Pseudomonadati</taxon>
        <taxon>Pseudomonadota</taxon>
        <taxon>Alphaproteobacteria</taxon>
        <taxon>Hyphomicrobiales</taxon>
        <taxon>Pseudorhodoplanes</taxon>
    </lineage>
</organism>
<name>A0A1W6ZKN8_9HYPH</name>
<accession>A0A1W6ZKN8</accession>
<evidence type="ECO:0000313" key="2">
    <source>
        <dbReference type="Proteomes" id="UP000194137"/>
    </source>
</evidence>
<sequence length="66" mass="7112">MSVGSEGDMVVVQLCLVSDTDITSWRIVRMKVAQLDCQACQECQVKTAAVPLARFWAAAQPQGAVT</sequence>